<keyword evidence="1" id="KW-0812">Transmembrane</keyword>
<evidence type="ECO:0000256" key="2">
    <source>
        <dbReference type="SAM" id="SignalP"/>
    </source>
</evidence>
<evidence type="ECO:0000313" key="3">
    <source>
        <dbReference type="EMBL" id="GAU42877.1"/>
    </source>
</evidence>
<accession>A0A2Z6PFL4</accession>
<evidence type="ECO:0000313" key="4">
    <source>
        <dbReference type="Proteomes" id="UP000242715"/>
    </source>
</evidence>
<dbReference type="AlphaFoldDB" id="A0A2Z6PFL4"/>
<protein>
    <submittedName>
        <fullName evidence="3">Uncharacterized protein</fullName>
    </submittedName>
</protein>
<feature type="chain" id="PRO_5016252028" evidence="2">
    <location>
        <begin position="19"/>
        <end position="126"/>
    </location>
</feature>
<gene>
    <name evidence="3" type="ORF">TSUD_231880</name>
</gene>
<feature type="signal peptide" evidence="2">
    <location>
        <begin position="1"/>
        <end position="18"/>
    </location>
</feature>
<name>A0A2Z6PFL4_TRISU</name>
<keyword evidence="2" id="KW-0732">Signal</keyword>
<keyword evidence="1" id="KW-1133">Transmembrane helix</keyword>
<keyword evidence="4" id="KW-1185">Reference proteome</keyword>
<evidence type="ECO:0000256" key="1">
    <source>
        <dbReference type="SAM" id="Phobius"/>
    </source>
</evidence>
<feature type="transmembrane region" description="Helical" evidence="1">
    <location>
        <begin position="42"/>
        <end position="62"/>
    </location>
</feature>
<dbReference type="Proteomes" id="UP000242715">
    <property type="component" value="Unassembled WGS sequence"/>
</dbReference>
<reference evidence="4" key="1">
    <citation type="journal article" date="2017" name="Front. Plant Sci.">
        <title>Climate Clever Clovers: New Paradigm to Reduce the Environmental Footprint of Ruminants by Breeding Low Methanogenic Forages Utilizing Haplotype Variation.</title>
        <authorList>
            <person name="Kaur P."/>
            <person name="Appels R."/>
            <person name="Bayer P.E."/>
            <person name="Keeble-Gagnere G."/>
            <person name="Wang J."/>
            <person name="Hirakawa H."/>
            <person name="Shirasawa K."/>
            <person name="Vercoe P."/>
            <person name="Stefanova K."/>
            <person name="Durmic Z."/>
            <person name="Nichols P."/>
            <person name="Revell C."/>
            <person name="Isobe S.N."/>
            <person name="Edwards D."/>
            <person name="Erskine W."/>
        </authorList>
    </citation>
    <scope>NUCLEOTIDE SEQUENCE [LARGE SCALE GENOMIC DNA]</scope>
    <source>
        <strain evidence="4">cv. Daliak</strain>
    </source>
</reference>
<sequence length="126" mass="13755">MNICVTLSLFFAAVAAAAAPPPSSSSLVVVRHHYFHFNFSFTVKLIVIGGGLLVVALLFLAWRSYRANSVAVELPVMLETAGSTWSATLAPNTRLRYHMTTGITAVPVAAGRPIFTIWKEWWTCTT</sequence>
<dbReference type="EMBL" id="DF973945">
    <property type="protein sequence ID" value="GAU42877.1"/>
    <property type="molecule type" value="Genomic_DNA"/>
</dbReference>
<keyword evidence="1" id="KW-0472">Membrane</keyword>
<proteinExistence type="predicted"/>
<organism evidence="3 4">
    <name type="scientific">Trifolium subterraneum</name>
    <name type="common">Subterranean clover</name>
    <dbReference type="NCBI Taxonomy" id="3900"/>
    <lineage>
        <taxon>Eukaryota</taxon>
        <taxon>Viridiplantae</taxon>
        <taxon>Streptophyta</taxon>
        <taxon>Embryophyta</taxon>
        <taxon>Tracheophyta</taxon>
        <taxon>Spermatophyta</taxon>
        <taxon>Magnoliopsida</taxon>
        <taxon>eudicotyledons</taxon>
        <taxon>Gunneridae</taxon>
        <taxon>Pentapetalae</taxon>
        <taxon>rosids</taxon>
        <taxon>fabids</taxon>
        <taxon>Fabales</taxon>
        <taxon>Fabaceae</taxon>
        <taxon>Papilionoideae</taxon>
        <taxon>50 kb inversion clade</taxon>
        <taxon>NPAAA clade</taxon>
        <taxon>Hologalegina</taxon>
        <taxon>IRL clade</taxon>
        <taxon>Trifolieae</taxon>
        <taxon>Trifolium</taxon>
    </lineage>
</organism>